<comment type="caution">
    <text evidence="5">The sequence shown here is derived from an EMBL/GenBank/DDBJ whole genome shotgun (WGS) entry which is preliminary data.</text>
</comment>
<feature type="transmembrane region" description="Helical" evidence="1">
    <location>
        <begin position="110"/>
        <end position="132"/>
    </location>
</feature>
<keyword evidence="1" id="KW-0812">Transmembrane</keyword>
<dbReference type="GO" id="GO:0003677">
    <property type="term" value="F:DNA binding"/>
    <property type="evidence" value="ECO:0007669"/>
    <property type="project" value="InterPro"/>
</dbReference>
<reference evidence="5 6" key="1">
    <citation type="submission" date="2020-04" db="EMBL/GenBank/DDBJ databases">
        <title>Rhizobium sp. S-51 isolated from soil.</title>
        <authorList>
            <person name="Dahal R.H."/>
        </authorList>
    </citation>
    <scope>NUCLEOTIDE SEQUENCE [LARGE SCALE GENOMIC DNA]</scope>
    <source>
        <strain evidence="5 6">S-51</strain>
    </source>
</reference>
<dbReference type="Proteomes" id="UP000541470">
    <property type="component" value="Unassembled WGS sequence"/>
</dbReference>
<feature type="transmembrane region" description="Helical" evidence="1">
    <location>
        <begin position="212"/>
        <end position="233"/>
    </location>
</feature>
<sequence>MFAGHDPILVTLSLAVAILGGYTGFGLAARIRTAPHANPRLLLTGAAAFLAIGIWTMHFVGMLAAPIPADASYLVLPTVISFLICALVVGISLFFVSIGVPSDVRVGASALLLGFGIASMHYVGIHGLAGNFSIEHDYPMVALSLAIAVAAAYGGLRIYLARQGGLRLALSAVAFGVAVSGMHYTAMYGMHFVPAAMGHQHELGGLVASQQLLSLVVAVLCFVIAAGFLLFLVPEQRQRLAALGPDNDLQTHDRPDELEGHPIQPGEATGSRALPLGGIGHPKPVIASRVPVASADGTHLIDVSEIRSIRADAHYTLIHDGQRERMCPWSISEAEARLDPAFFVRVHRSHIVALPHVTFMRKEGDGAIIELGGTVPQIVPVSRSKIAEVKARLGLVRHAAARP</sequence>
<dbReference type="Gene3D" id="2.40.50.1020">
    <property type="entry name" value="LytTr DNA-binding domain"/>
    <property type="match status" value="1"/>
</dbReference>
<dbReference type="PROSITE" id="PS50930">
    <property type="entry name" value="HTH_LYTTR"/>
    <property type="match status" value="1"/>
</dbReference>
<feature type="domain" description="MHYT" evidence="3">
    <location>
        <begin position="5"/>
        <end position="193"/>
    </location>
</feature>
<evidence type="ECO:0000313" key="5">
    <source>
        <dbReference type="EMBL" id="NML75423.1"/>
    </source>
</evidence>
<feature type="transmembrane region" description="Helical" evidence="1">
    <location>
        <begin position="12"/>
        <end position="29"/>
    </location>
</feature>
<dbReference type="Pfam" id="PF04397">
    <property type="entry name" value="LytTR"/>
    <property type="match status" value="1"/>
</dbReference>
<feature type="transmembrane region" description="Helical" evidence="1">
    <location>
        <begin position="138"/>
        <end position="156"/>
    </location>
</feature>
<dbReference type="InterPro" id="IPR005330">
    <property type="entry name" value="MHYT_dom"/>
</dbReference>
<dbReference type="PIRSF" id="PIRSF036615">
    <property type="entry name" value="MHYT_LytTR"/>
    <property type="match status" value="1"/>
</dbReference>
<keyword evidence="1" id="KW-0472">Membrane</keyword>
<evidence type="ECO:0000256" key="2">
    <source>
        <dbReference type="SAM" id="MobiDB-lite"/>
    </source>
</evidence>
<evidence type="ECO:0000259" key="3">
    <source>
        <dbReference type="PROSITE" id="PS50924"/>
    </source>
</evidence>
<feature type="compositionally biased region" description="Basic and acidic residues" evidence="2">
    <location>
        <begin position="249"/>
        <end position="260"/>
    </location>
</feature>
<dbReference type="PROSITE" id="PS50924">
    <property type="entry name" value="MHYT"/>
    <property type="match status" value="1"/>
</dbReference>
<accession>A0A7Y0AXR2</accession>
<dbReference type="PANTHER" id="PTHR35152:SF1">
    <property type="entry name" value="DOMAIN SIGNALLING PROTEIN, PUTATIVE (AFU_ORTHOLOGUE AFUA_5G11310)-RELATED"/>
    <property type="match status" value="1"/>
</dbReference>
<evidence type="ECO:0000256" key="1">
    <source>
        <dbReference type="PROSITE-ProRule" id="PRU00244"/>
    </source>
</evidence>
<keyword evidence="6" id="KW-1185">Reference proteome</keyword>
<feature type="region of interest" description="Disordered" evidence="2">
    <location>
        <begin position="245"/>
        <end position="272"/>
    </location>
</feature>
<dbReference type="RefSeq" id="WP_169592609.1">
    <property type="nucleotide sequence ID" value="NZ_JABBGK010000002.1"/>
</dbReference>
<dbReference type="SMART" id="SM00850">
    <property type="entry name" value="LytTR"/>
    <property type="match status" value="1"/>
</dbReference>
<dbReference type="GO" id="GO:0016020">
    <property type="term" value="C:membrane"/>
    <property type="evidence" value="ECO:0007669"/>
    <property type="project" value="UniProtKB-UniRule"/>
</dbReference>
<evidence type="ECO:0000259" key="4">
    <source>
        <dbReference type="PROSITE" id="PS50930"/>
    </source>
</evidence>
<dbReference type="AlphaFoldDB" id="A0A7Y0AXR2"/>
<dbReference type="InterPro" id="IPR012073">
    <property type="entry name" value="LytTR_MHYT"/>
</dbReference>
<gene>
    <name evidence="5" type="ORF">HHL25_14930</name>
</gene>
<feature type="domain" description="HTH LytTR-type" evidence="4">
    <location>
        <begin position="290"/>
        <end position="395"/>
    </location>
</feature>
<protein>
    <submittedName>
        <fullName evidence="5">Carbon monoxide dehydrogenase</fullName>
    </submittedName>
</protein>
<dbReference type="EMBL" id="JABBGK010000002">
    <property type="protein sequence ID" value="NML75423.1"/>
    <property type="molecule type" value="Genomic_DNA"/>
</dbReference>
<feature type="transmembrane region" description="Helical" evidence="1">
    <location>
        <begin position="73"/>
        <end position="98"/>
    </location>
</feature>
<dbReference type="PANTHER" id="PTHR35152">
    <property type="entry name" value="DOMAIN SIGNALLING PROTEIN, PUTATIVE (AFU_ORTHOLOGUE AFUA_5G11310)-RELATED"/>
    <property type="match status" value="1"/>
</dbReference>
<organism evidence="5 6">
    <name type="scientific">Rhizobium terricola</name>
    <dbReference type="NCBI Taxonomy" id="2728849"/>
    <lineage>
        <taxon>Bacteria</taxon>
        <taxon>Pseudomonadati</taxon>
        <taxon>Pseudomonadota</taxon>
        <taxon>Alphaproteobacteria</taxon>
        <taxon>Hyphomicrobiales</taxon>
        <taxon>Rhizobiaceae</taxon>
        <taxon>Rhizobium/Agrobacterium group</taxon>
        <taxon>Rhizobium</taxon>
    </lineage>
</organism>
<feature type="transmembrane region" description="Helical" evidence="1">
    <location>
        <begin position="41"/>
        <end position="67"/>
    </location>
</feature>
<feature type="transmembrane region" description="Helical" evidence="1">
    <location>
        <begin position="168"/>
        <end position="192"/>
    </location>
</feature>
<keyword evidence="1" id="KW-1133">Transmembrane helix</keyword>
<evidence type="ECO:0000313" key="6">
    <source>
        <dbReference type="Proteomes" id="UP000541470"/>
    </source>
</evidence>
<name>A0A7Y0AXR2_9HYPH</name>
<dbReference type="Pfam" id="PF03707">
    <property type="entry name" value="MHYT"/>
    <property type="match status" value="3"/>
</dbReference>
<proteinExistence type="predicted"/>
<dbReference type="InterPro" id="IPR007492">
    <property type="entry name" value="LytTR_DNA-bd_dom"/>
</dbReference>